<dbReference type="EMBL" id="FORF01000004">
    <property type="protein sequence ID" value="SFI60507.1"/>
    <property type="molecule type" value="Genomic_DNA"/>
</dbReference>
<name>A0A1I3JJS2_9HYPH</name>
<accession>A0A1I3JJS2</accession>
<evidence type="ECO:0000313" key="2">
    <source>
        <dbReference type="Proteomes" id="UP000242763"/>
    </source>
</evidence>
<sequence>MSQTSLLKLSSHRAAGKPERLLRSAVTAFSAIARPTRRETAQLDDLAVPLLGSVSDETLRFAAATLSDSPYAPPTLVRRLCDMSVDICAPLLMRSPVLNGIDLIALIGRHGLPHARAIAARKELDPRIVRLIASLGAFEQDHTPDKADVTRDRLLTMMRSASETTGPVKVPEPRLRWEERPDGYRKLRSTALAGVPTLFQIALADALEITLDTARTLFGGDDMSPLIVALRALDLSEEQAFLICQCAGSSRASDARAVRRFIDAFQSITDAQADAVVAAWRNRPAAARSSHNANEFRASSG</sequence>
<dbReference type="RefSeq" id="WP_139207847.1">
    <property type="nucleotide sequence ID" value="NZ_FORF01000004.1"/>
</dbReference>
<gene>
    <name evidence="1" type="ORF">SAMN03080618_00884</name>
</gene>
<protein>
    <submittedName>
        <fullName evidence="1">Uncharacterized conserved protein, DUF2336 family</fullName>
    </submittedName>
</protein>
<proteinExistence type="predicted"/>
<keyword evidence="2" id="KW-1185">Reference proteome</keyword>
<dbReference type="STRING" id="1121003.SAMN03080618_00884"/>
<dbReference type="OrthoDB" id="8437243at2"/>
<dbReference type="Proteomes" id="UP000242763">
    <property type="component" value="Unassembled WGS sequence"/>
</dbReference>
<dbReference type="AlphaFoldDB" id="A0A1I3JJS2"/>
<reference evidence="2" key="1">
    <citation type="submission" date="2016-10" db="EMBL/GenBank/DDBJ databases">
        <authorList>
            <person name="Varghese N."/>
            <person name="Submissions S."/>
        </authorList>
    </citation>
    <scope>NUCLEOTIDE SEQUENCE [LARGE SCALE GENOMIC DNA]</scope>
    <source>
        <strain evidence="2">DSM 21857</strain>
    </source>
</reference>
<organism evidence="1 2">
    <name type="scientific">Aquamicrobium aerolatum DSM 21857</name>
    <dbReference type="NCBI Taxonomy" id="1121003"/>
    <lineage>
        <taxon>Bacteria</taxon>
        <taxon>Pseudomonadati</taxon>
        <taxon>Pseudomonadota</taxon>
        <taxon>Alphaproteobacteria</taxon>
        <taxon>Hyphomicrobiales</taxon>
        <taxon>Phyllobacteriaceae</taxon>
        <taxon>Aerobium</taxon>
    </lineage>
</organism>
<evidence type="ECO:0000313" key="1">
    <source>
        <dbReference type="EMBL" id="SFI60507.1"/>
    </source>
</evidence>